<accession>A0AAV4VWP4</accession>
<proteinExistence type="inferred from homology"/>
<evidence type="ECO:0000256" key="6">
    <source>
        <dbReference type="ARBA" id="ARBA00022871"/>
    </source>
</evidence>
<keyword evidence="9" id="KW-0969">Cilium</keyword>
<evidence type="ECO:0000256" key="4">
    <source>
        <dbReference type="ARBA" id="ARBA00022782"/>
    </source>
</evidence>
<name>A0AAV4VWP4_9ARAC</name>
<comment type="caution">
    <text evidence="18">The sequence shown here is derived from an EMBL/GenBank/DDBJ whole genome shotgun (WGS) entry which is preliminary data.</text>
</comment>
<dbReference type="Gene3D" id="1.10.418.70">
    <property type="entry name" value="Intraflagellar transport protein 81, N-terminal domain"/>
    <property type="match status" value="1"/>
</dbReference>
<dbReference type="InterPro" id="IPR043016">
    <property type="entry name" value="IFT81_N_sf"/>
</dbReference>
<keyword evidence="7" id="KW-0007">Acetylation</keyword>
<feature type="coiled-coil region" evidence="16">
    <location>
        <begin position="136"/>
        <end position="252"/>
    </location>
</feature>
<evidence type="ECO:0000256" key="5">
    <source>
        <dbReference type="ARBA" id="ARBA00022794"/>
    </source>
</evidence>
<dbReference type="FunFam" id="1.10.418.70:FF:000001">
    <property type="entry name" value="Intraflagellar transport protein 81 homolog"/>
    <property type="match status" value="1"/>
</dbReference>
<dbReference type="GO" id="GO:0030992">
    <property type="term" value="C:intraciliary transport particle B"/>
    <property type="evidence" value="ECO:0007669"/>
    <property type="project" value="InterPro"/>
</dbReference>
<evidence type="ECO:0000256" key="11">
    <source>
        <dbReference type="ARBA" id="ARBA00023273"/>
    </source>
</evidence>
<evidence type="ECO:0000256" key="12">
    <source>
        <dbReference type="ARBA" id="ARBA00043983"/>
    </source>
</evidence>
<evidence type="ECO:0000256" key="15">
    <source>
        <dbReference type="ARBA" id="ARBA00079903"/>
    </source>
</evidence>
<keyword evidence="8 16" id="KW-0175">Coiled coil</keyword>
<dbReference type="GO" id="GO:0042073">
    <property type="term" value="P:intraciliary transport"/>
    <property type="evidence" value="ECO:0007669"/>
    <property type="project" value="InterPro"/>
</dbReference>
<dbReference type="InterPro" id="IPR041146">
    <property type="entry name" value="IFT81_CH"/>
</dbReference>
<dbReference type="PANTHER" id="PTHR15614">
    <property type="entry name" value="INTRAFLAGELLAR TRANSPORT PROTEIN 81 HOMOLOG"/>
    <property type="match status" value="1"/>
</dbReference>
<evidence type="ECO:0000256" key="2">
    <source>
        <dbReference type="ARBA" id="ARBA00022490"/>
    </source>
</evidence>
<dbReference type="GO" id="GO:0036064">
    <property type="term" value="C:ciliary basal body"/>
    <property type="evidence" value="ECO:0007669"/>
    <property type="project" value="TreeGrafter"/>
</dbReference>
<dbReference type="GO" id="GO:0030154">
    <property type="term" value="P:cell differentiation"/>
    <property type="evidence" value="ECO:0007669"/>
    <property type="project" value="UniProtKB-KW"/>
</dbReference>
<dbReference type="AlphaFoldDB" id="A0AAV4VWP4"/>
<keyword evidence="3" id="KW-0597">Phosphoprotein</keyword>
<evidence type="ECO:0000313" key="18">
    <source>
        <dbReference type="EMBL" id="GIY74856.1"/>
    </source>
</evidence>
<dbReference type="InterPro" id="IPR029600">
    <property type="entry name" value="IFT81"/>
</dbReference>
<comment type="subcellular location">
    <subcellularLocation>
        <location evidence="1">Cytoplasm</location>
        <location evidence="1">Cytoskeleton</location>
        <location evidence="1">Cilium basal body</location>
    </subcellularLocation>
</comment>
<evidence type="ECO:0000256" key="9">
    <source>
        <dbReference type="ARBA" id="ARBA00023069"/>
    </source>
</evidence>
<gene>
    <name evidence="18" type="primary">Ift81</name>
    <name evidence="18" type="ORF">CDAR_73201</name>
</gene>
<comment type="function">
    <text evidence="13">Component of the intraflagellar transport (IFT) complex B: together with IFT74, forms a tubulin-binding module that specifically mediates transport of tubulin within the cilium. Binds tubulin via its CH (calponin-homology)-like region. Required for ciliogenesis. Required for proper regulation of SHH signaling. Plays an important role during spermatogenesis by modulating the assembly and elongation of the sperm flagella.</text>
</comment>
<keyword evidence="5" id="KW-0970">Cilium biogenesis/degradation</keyword>
<evidence type="ECO:0000256" key="3">
    <source>
        <dbReference type="ARBA" id="ARBA00022553"/>
    </source>
</evidence>
<keyword evidence="19" id="KW-1185">Reference proteome</keyword>
<dbReference type="EMBL" id="BPLQ01013794">
    <property type="protein sequence ID" value="GIY74856.1"/>
    <property type="molecule type" value="Genomic_DNA"/>
</dbReference>
<evidence type="ECO:0000256" key="1">
    <source>
        <dbReference type="ARBA" id="ARBA00004120"/>
    </source>
</evidence>
<evidence type="ECO:0000256" key="10">
    <source>
        <dbReference type="ARBA" id="ARBA00023212"/>
    </source>
</evidence>
<keyword evidence="6" id="KW-0744">Spermatogenesis</keyword>
<feature type="coiled-coil region" evidence="16">
    <location>
        <begin position="534"/>
        <end position="626"/>
    </location>
</feature>
<dbReference type="GO" id="GO:0015631">
    <property type="term" value="F:tubulin binding"/>
    <property type="evidence" value="ECO:0007669"/>
    <property type="project" value="InterPro"/>
</dbReference>
<organism evidence="18 19">
    <name type="scientific">Caerostris darwini</name>
    <dbReference type="NCBI Taxonomy" id="1538125"/>
    <lineage>
        <taxon>Eukaryota</taxon>
        <taxon>Metazoa</taxon>
        <taxon>Ecdysozoa</taxon>
        <taxon>Arthropoda</taxon>
        <taxon>Chelicerata</taxon>
        <taxon>Arachnida</taxon>
        <taxon>Araneae</taxon>
        <taxon>Araneomorphae</taxon>
        <taxon>Entelegynae</taxon>
        <taxon>Araneoidea</taxon>
        <taxon>Araneidae</taxon>
        <taxon>Caerostris</taxon>
    </lineage>
</organism>
<keyword evidence="11" id="KW-0966">Cell projection</keyword>
<reference evidence="18 19" key="1">
    <citation type="submission" date="2021-06" db="EMBL/GenBank/DDBJ databases">
        <title>Caerostris darwini draft genome.</title>
        <authorList>
            <person name="Kono N."/>
            <person name="Arakawa K."/>
        </authorList>
    </citation>
    <scope>NUCLEOTIDE SEQUENCE [LARGE SCALE GENOMIC DNA]</scope>
</reference>
<dbReference type="Pfam" id="PF18383">
    <property type="entry name" value="IFT81_CH"/>
    <property type="match status" value="1"/>
</dbReference>
<dbReference type="GO" id="GO:0060271">
    <property type="term" value="P:cilium assembly"/>
    <property type="evidence" value="ECO:0007669"/>
    <property type="project" value="InterPro"/>
</dbReference>
<feature type="domain" description="IFT81 calponin homology" evidence="17">
    <location>
        <begin position="3"/>
        <end position="125"/>
    </location>
</feature>
<dbReference type="Proteomes" id="UP001054837">
    <property type="component" value="Unassembled WGS sequence"/>
</dbReference>
<keyword evidence="10" id="KW-0206">Cytoskeleton</keyword>
<evidence type="ECO:0000256" key="13">
    <source>
        <dbReference type="ARBA" id="ARBA00055755"/>
    </source>
</evidence>
<keyword evidence="4" id="KW-0221">Differentiation</keyword>
<sequence length="671" mass="78567">MSEQIKFIIQELNKEPFNKKFNLISFDSLRTDNLLQIVNDVFTEVDPKMKTDVRAEDPEQMVLKNLNFLRVLKYKPPETMDLSDFRQGLVTGEKSVIYHILEWILRRVPELKKRAYLAQFLMKVELPPHIEGDVDIMELYEQYENVIEEFKEVHKQYEALKSSGFSTQEIRKDLEHMEEERDQLIKKIDRLKMKVETHPNVEAMLSVAKNLREERDLAENLSRQKMEQRNALTHAEQKIQRLNQQLKELKLSSLGATPETLVQKLEESIKVNSYLVKEKLPKEIATQKKYIIDLQKIISQPALNRADLDQINNKIQEVNNEIHDFIENRMRNNNPIDDKLSLFRQQVSILSHKKERAAEELNAARSELAELQTQLEAKKLENKGGEGEFLKGDEFKRYVNKLRGKSNIYKKKRQEMAELKTECGILSRTVDILQQKEATLTKTLAQLEMQKGVSGFHSAQDELEKVSSMKAELDERKGQTLEEMSVMVQKLNIKIAEKKARLAPVIKELRPLRQQCQDMSFEYDQKKQAYDSCALGLESNISKIEQEVNAYKEEITEAEHMYHTLNVKIQMLEKQNERVAEEIKSYVSSDAADKKKSIREQYNKSIQEQEAKTKVLRELQKEVKENQVHNEKQMQMWSNLQKLLECKKKCREEENRSNKVVSSGTTDRLIL</sequence>
<evidence type="ECO:0000256" key="8">
    <source>
        <dbReference type="ARBA" id="ARBA00023054"/>
    </source>
</evidence>
<dbReference type="GO" id="GO:0007283">
    <property type="term" value="P:spermatogenesis"/>
    <property type="evidence" value="ECO:0007669"/>
    <property type="project" value="UniProtKB-KW"/>
</dbReference>
<feature type="coiled-coil region" evidence="16">
    <location>
        <begin position="308"/>
        <end position="501"/>
    </location>
</feature>
<keyword evidence="2" id="KW-0963">Cytoplasm</keyword>
<evidence type="ECO:0000259" key="17">
    <source>
        <dbReference type="Pfam" id="PF18383"/>
    </source>
</evidence>
<dbReference type="PANTHER" id="PTHR15614:SF2">
    <property type="entry name" value="INTRAFLAGELLAR TRANSPORT PROTEIN 81 HOMOLOG"/>
    <property type="match status" value="1"/>
</dbReference>
<evidence type="ECO:0000313" key="19">
    <source>
        <dbReference type="Proteomes" id="UP001054837"/>
    </source>
</evidence>
<protein>
    <recommendedName>
        <fullName evidence="14">Intraflagellar transport protein 81 homolog</fullName>
    </recommendedName>
    <alternativeName>
        <fullName evidence="15">Carnitine deficiency-associated protein expressed in ventricle 1</fullName>
    </alternativeName>
</protein>
<comment type="similarity">
    <text evidence="12">Belongs to the IFT81 family.</text>
</comment>
<evidence type="ECO:0000256" key="14">
    <source>
        <dbReference type="ARBA" id="ARBA00073058"/>
    </source>
</evidence>
<evidence type="ECO:0000256" key="7">
    <source>
        <dbReference type="ARBA" id="ARBA00022990"/>
    </source>
</evidence>
<evidence type="ECO:0000256" key="16">
    <source>
        <dbReference type="SAM" id="Coils"/>
    </source>
</evidence>